<sequence length="184" mass="20786">MKLLEGQILKEIKVLEPVVFEDIRGFFMESYNKKTYENLGIRIAFVQDNHSLSAEAGVIRGLHYQLHPQAQSKLVRVTAGAIYDVVVDIRTGSPTFGQWEGFELSAENKMQLFVPAGFAHGFCTLVPNTEVQYKVDRLYSKEHDRGILWNDPEIGIVWPTSNPILSEKDAGHPVLALAERNFKV</sequence>
<comment type="catalytic activity">
    <reaction evidence="1">
        <text>dTDP-4-dehydro-6-deoxy-alpha-D-glucose = dTDP-4-dehydro-beta-L-rhamnose</text>
        <dbReference type="Rhea" id="RHEA:16969"/>
        <dbReference type="ChEBI" id="CHEBI:57649"/>
        <dbReference type="ChEBI" id="CHEBI:62830"/>
        <dbReference type="EC" id="5.1.3.13"/>
    </reaction>
</comment>
<comment type="pathway">
    <text evidence="1">Carbohydrate biosynthesis; dTDP-L-rhamnose biosynthesis.</text>
</comment>
<reference evidence="3" key="1">
    <citation type="journal article" date="2019" name="Int. J. Syst. Evol. Microbiol.">
        <title>The Global Catalogue of Microorganisms (GCM) 10K type strain sequencing project: providing services to taxonomists for standard genome sequencing and annotation.</title>
        <authorList>
            <consortium name="The Broad Institute Genomics Platform"/>
            <consortium name="The Broad Institute Genome Sequencing Center for Infectious Disease"/>
            <person name="Wu L."/>
            <person name="Ma J."/>
        </authorList>
    </citation>
    <scope>NUCLEOTIDE SEQUENCE [LARGE SCALE GENOMIC DNA]</scope>
    <source>
        <strain evidence="3">CCUG 49571</strain>
    </source>
</reference>
<comment type="function">
    <text evidence="1">Catalyzes the epimerization of the C3' and C5'positions of dTDP-6-deoxy-D-xylo-4-hexulose, forming dTDP-6-deoxy-L-lyxo-4-hexulose.</text>
</comment>
<comment type="similarity">
    <text evidence="1">Belongs to the dTDP-4-dehydrorhamnose 3,5-epimerase family.</text>
</comment>
<dbReference type="EMBL" id="JBHSEP010000011">
    <property type="protein sequence ID" value="MFC4599686.1"/>
    <property type="molecule type" value="Genomic_DNA"/>
</dbReference>
<dbReference type="RefSeq" id="WP_378097957.1">
    <property type="nucleotide sequence ID" value="NZ_JBHSEP010000011.1"/>
</dbReference>
<dbReference type="Pfam" id="PF00908">
    <property type="entry name" value="dTDP_sugar_isom"/>
    <property type="match status" value="1"/>
</dbReference>
<proteinExistence type="inferred from homology"/>
<dbReference type="Proteomes" id="UP001596028">
    <property type="component" value="Unassembled WGS sequence"/>
</dbReference>
<dbReference type="InterPro" id="IPR014710">
    <property type="entry name" value="RmlC-like_jellyroll"/>
</dbReference>
<evidence type="ECO:0000256" key="1">
    <source>
        <dbReference type="RuleBase" id="RU364069"/>
    </source>
</evidence>
<dbReference type="PANTHER" id="PTHR21047">
    <property type="entry name" value="DTDP-6-DEOXY-D-GLUCOSE-3,5 EPIMERASE"/>
    <property type="match status" value="1"/>
</dbReference>
<comment type="subunit">
    <text evidence="1">Homodimer.</text>
</comment>
<name>A0ABV9FFZ7_9BACL</name>
<dbReference type="GO" id="GO:0008830">
    <property type="term" value="F:dTDP-4-dehydrorhamnose 3,5-epimerase activity"/>
    <property type="evidence" value="ECO:0007669"/>
    <property type="project" value="UniProtKB-EC"/>
</dbReference>
<dbReference type="SUPFAM" id="SSF51182">
    <property type="entry name" value="RmlC-like cupins"/>
    <property type="match status" value="1"/>
</dbReference>
<protein>
    <recommendedName>
        <fullName evidence="1">dTDP-4-dehydrorhamnose 3,5-epimerase</fullName>
        <ecNumber evidence="1">5.1.3.13</ecNumber>
    </recommendedName>
    <alternativeName>
        <fullName evidence="1">Thymidine diphospho-4-keto-rhamnose 3,5-epimerase</fullName>
    </alternativeName>
</protein>
<dbReference type="NCBIfam" id="TIGR01221">
    <property type="entry name" value="rmlC"/>
    <property type="match status" value="1"/>
</dbReference>
<dbReference type="CDD" id="cd00438">
    <property type="entry name" value="cupin_RmlC"/>
    <property type="match status" value="1"/>
</dbReference>
<dbReference type="Gene3D" id="2.60.120.10">
    <property type="entry name" value="Jelly Rolls"/>
    <property type="match status" value="1"/>
</dbReference>
<keyword evidence="3" id="KW-1185">Reference proteome</keyword>
<gene>
    <name evidence="2" type="primary">rfbC</name>
    <name evidence="2" type="ORF">ACFO3S_15645</name>
</gene>
<evidence type="ECO:0000313" key="3">
    <source>
        <dbReference type="Proteomes" id="UP001596028"/>
    </source>
</evidence>
<dbReference type="PANTHER" id="PTHR21047:SF2">
    <property type="entry name" value="THYMIDINE DIPHOSPHO-4-KETO-RHAMNOSE 3,5-EPIMERASE"/>
    <property type="match status" value="1"/>
</dbReference>
<dbReference type="InterPro" id="IPR000888">
    <property type="entry name" value="RmlC-like"/>
</dbReference>
<evidence type="ECO:0000313" key="2">
    <source>
        <dbReference type="EMBL" id="MFC4599686.1"/>
    </source>
</evidence>
<dbReference type="InterPro" id="IPR011051">
    <property type="entry name" value="RmlC_Cupin_sf"/>
</dbReference>
<comment type="caution">
    <text evidence="2">The sequence shown here is derived from an EMBL/GenBank/DDBJ whole genome shotgun (WGS) entry which is preliminary data.</text>
</comment>
<organism evidence="2 3">
    <name type="scientific">Cohnella hongkongensis</name>
    <dbReference type="NCBI Taxonomy" id="178337"/>
    <lineage>
        <taxon>Bacteria</taxon>
        <taxon>Bacillati</taxon>
        <taxon>Bacillota</taxon>
        <taxon>Bacilli</taxon>
        <taxon>Bacillales</taxon>
        <taxon>Paenibacillaceae</taxon>
        <taxon>Cohnella</taxon>
    </lineage>
</organism>
<keyword evidence="1 2" id="KW-0413">Isomerase</keyword>
<dbReference type="EC" id="5.1.3.13" evidence="1"/>
<accession>A0ABV9FFZ7</accession>